<name>A0A6C7EDH3_ILUCY</name>
<dbReference type="PANTHER" id="PTHR43592:SF15">
    <property type="entry name" value="CAAX AMINO TERMINAL PROTEASE FAMILY PROTEIN"/>
    <property type="match status" value="1"/>
</dbReference>
<dbReference type="OrthoDB" id="254800at2"/>
<feature type="transmembrane region" description="Helical" evidence="1">
    <location>
        <begin position="186"/>
        <end position="204"/>
    </location>
</feature>
<dbReference type="Pfam" id="PF02517">
    <property type="entry name" value="Rce1-like"/>
    <property type="match status" value="1"/>
</dbReference>
<reference evidence="3 4" key="1">
    <citation type="journal article" date="2013" name="Int. J. Syst. Evol. Microbiol.">
        <title>Ilumatobacter nonamiense sp. nov. and Ilumatobacter coccineum sp. nov., isolated from seashore sand.</title>
        <authorList>
            <person name="Matsumoto A."/>
            <person name="Kasai H."/>
            <person name="Matsuo Y."/>
            <person name="Shizuri Y."/>
            <person name="Ichikawa N."/>
            <person name="Fujita N."/>
            <person name="Omura S."/>
            <person name="Takahashi Y."/>
        </authorList>
    </citation>
    <scope>NUCLEOTIDE SEQUENCE [LARGE SCALE GENOMIC DNA]</scope>
    <source>
        <strain evidence="4">NBRC 103263 / KCTC 29153 / YM16-304</strain>
    </source>
</reference>
<evidence type="ECO:0000313" key="4">
    <source>
        <dbReference type="Proteomes" id="UP000011863"/>
    </source>
</evidence>
<keyword evidence="1" id="KW-0472">Membrane</keyword>
<dbReference type="Proteomes" id="UP000011863">
    <property type="component" value="Chromosome"/>
</dbReference>
<protein>
    <recommendedName>
        <fullName evidence="2">CAAX prenyl protease 2/Lysostaphin resistance protein A-like domain-containing protein</fullName>
    </recommendedName>
</protein>
<evidence type="ECO:0000259" key="2">
    <source>
        <dbReference type="Pfam" id="PF02517"/>
    </source>
</evidence>
<feature type="domain" description="CAAX prenyl protease 2/Lysostaphin resistance protein A-like" evidence="2">
    <location>
        <begin position="150"/>
        <end position="241"/>
    </location>
</feature>
<feature type="transmembrane region" description="Helical" evidence="1">
    <location>
        <begin position="17"/>
        <end position="38"/>
    </location>
</feature>
<feature type="transmembrane region" description="Helical" evidence="1">
    <location>
        <begin position="101"/>
        <end position="126"/>
    </location>
</feature>
<feature type="transmembrane region" description="Helical" evidence="1">
    <location>
        <begin position="58"/>
        <end position="80"/>
    </location>
</feature>
<dbReference type="AlphaFoldDB" id="A0A6C7EDH3"/>
<dbReference type="PANTHER" id="PTHR43592">
    <property type="entry name" value="CAAX AMINO TERMINAL PROTEASE"/>
    <property type="match status" value="1"/>
</dbReference>
<dbReference type="KEGG" id="aym:YM304_28510"/>
<proteinExistence type="predicted"/>
<dbReference type="RefSeq" id="WP_015442412.1">
    <property type="nucleotide sequence ID" value="NC_020520.1"/>
</dbReference>
<evidence type="ECO:0000313" key="3">
    <source>
        <dbReference type="EMBL" id="BAN03165.1"/>
    </source>
</evidence>
<sequence>MTTAPEPASDTTPASSITWWVGTWIVGVVAGSIALGLFHAPSRPDDPVGVGDVLHAPIGVLGLSLLGLWSAYLTGMWLASQRTGTGDFVADYGIRVAPVDLLGIPIGVAAQLGLVWLVYVPLQAIWPDTFDTDRLDDTARDLVDRADGGTLVLLVALVAIGAPIVEELFFRGMLQRSLLRSARAELHRAVAVVGVAVIFAAIHFRPVEFPGLFAIGLVLGVCAWRTGRLGMPILAHIAFNATGLLSVM</sequence>
<gene>
    <name evidence="3" type="ORF">YM304_28510</name>
</gene>
<keyword evidence="1" id="KW-1133">Transmembrane helix</keyword>
<dbReference type="GO" id="GO:0004175">
    <property type="term" value="F:endopeptidase activity"/>
    <property type="evidence" value="ECO:0007669"/>
    <property type="project" value="UniProtKB-ARBA"/>
</dbReference>
<feature type="transmembrane region" description="Helical" evidence="1">
    <location>
        <begin position="146"/>
        <end position="165"/>
    </location>
</feature>
<dbReference type="InterPro" id="IPR003675">
    <property type="entry name" value="Rce1/LyrA-like_dom"/>
</dbReference>
<evidence type="ECO:0000256" key="1">
    <source>
        <dbReference type="SAM" id="Phobius"/>
    </source>
</evidence>
<dbReference type="GO" id="GO:0080120">
    <property type="term" value="P:CAAX-box protein maturation"/>
    <property type="evidence" value="ECO:0007669"/>
    <property type="project" value="UniProtKB-ARBA"/>
</dbReference>
<keyword evidence="1" id="KW-0812">Transmembrane</keyword>
<dbReference type="EMBL" id="AP012057">
    <property type="protein sequence ID" value="BAN03165.1"/>
    <property type="molecule type" value="Genomic_DNA"/>
</dbReference>
<organism evidence="3 4">
    <name type="scientific">Ilumatobacter coccineus (strain NBRC 103263 / KCTC 29153 / YM16-304)</name>
    <dbReference type="NCBI Taxonomy" id="1313172"/>
    <lineage>
        <taxon>Bacteria</taxon>
        <taxon>Bacillati</taxon>
        <taxon>Actinomycetota</taxon>
        <taxon>Acidimicrobiia</taxon>
        <taxon>Acidimicrobiales</taxon>
        <taxon>Ilumatobacteraceae</taxon>
        <taxon>Ilumatobacter</taxon>
    </lineage>
</organism>
<accession>A0A6C7EDH3</accession>
<keyword evidence="4" id="KW-1185">Reference proteome</keyword>